<evidence type="ECO:0000256" key="11">
    <source>
        <dbReference type="ARBA" id="ARBA00048121"/>
    </source>
</evidence>
<sequence length="428" mass="45467">MEKHKNRVVITGLGVVAPNGVGIPDFEKAIKAGQSGIEFISELEELNFRCQVGGVPKITDELLSASFTELELKRLSAKGVIYGILAGLEAWKDADLTFAESDAEPKWEYGTVFGSGISGINTLRDAIYRTDDLKVRKLGTTMVEQTMPSAISAFLAGKLGLGNQVTTNASACSTGTESILMAYERIRDGKAQIMLAGSCDADSPHVWGGFDAMRVLNYKSNENPKAASRPMAADASGFVPGSGAGALVLESLDSAKARGAKIYGEIAGGFVNSGGQRGGGTMTAPNSMGIQKCIEGALRDSKIEPHEIDLISGHLTSTMGDVPEIENWSTALRLSGKKFPRVNSLKSMTGHCLSAAGSIESVACVLQLAGNYAHPSINCEEVHPKILELIDESCIPHELIQQENTIIAKSSFGFGDVNSCIIFKKYRA</sequence>
<dbReference type="EC" id="2.3.1.41" evidence="4"/>
<protein>
    <recommendedName>
        <fullName evidence="8">3-oxoacyl-[acyl-carrier-protein] synthase 1</fullName>
        <ecNumber evidence="4">2.3.1.41</ecNumber>
    </recommendedName>
    <alternativeName>
        <fullName evidence="9">3-oxoacyl-[acyl-carrier-protein] synthase I</fullName>
    </alternativeName>
    <alternativeName>
        <fullName evidence="10">Beta-ketoacyl-ACP synthase I</fullName>
    </alternativeName>
</protein>
<evidence type="ECO:0000256" key="9">
    <source>
        <dbReference type="ARBA" id="ARBA00041620"/>
    </source>
</evidence>
<dbReference type="RefSeq" id="WP_014201044.1">
    <property type="nucleotide sequence ID" value="NC_016599.1"/>
</dbReference>
<evidence type="ECO:0000256" key="4">
    <source>
        <dbReference type="ARBA" id="ARBA00013191"/>
    </source>
</evidence>
<organism evidence="15 16">
    <name type="scientific">Owenweeksia hongkongensis (strain DSM 17368 / CIP 108786 / JCM 12287 / NRRL B-23963 / UST20020801)</name>
    <dbReference type="NCBI Taxonomy" id="926562"/>
    <lineage>
        <taxon>Bacteria</taxon>
        <taxon>Pseudomonadati</taxon>
        <taxon>Bacteroidota</taxon>
        <taxon>Flavobacteriia</taxon>
        <taxon>Flavobacteriales</taxon>
        <taxon>Owenweeksiaceae</taxon>
        <taxon>Owenweeksia</taxon>
    </lineage>
</organism>
<accession>G8R112</accession>
<comment type="catalytic activity">
    <reaction evidence="12">
        <text>a fatty acyl-[ACP] + malonyl-[ACP] + H(+) = a 3-oxoacyl-[ACP] + holo-[ACP] + CO2</text>
        <dbReference type="Rhea" id="RHEA:22836"/>
        <dbReference type="Rhea" id="RHEA-COMP:9623"/>
        <dbReference type="Rhea" id="RHEA-COMP:9685"/>
        <dbReference type="Rhea" id="RHEA-COMP:9916"/>
        <dbReference type="Rhea" id="RHEA-COMP:14125"/>
        <dbReference type="ChEBI" id="CHEBI:15378"/>
        <dbReference type="ChEBI" id="CHEBI:16526"/>
        <dbReference type="ChEBI" id="CHEBI:64479"/>
        <dbReference type="ChEBI" id="CHEBI:78449"/>
        <dbReference type="ChEBI" id="CHEBI:78776"/>
        <dbReference type="ChEBI" id="CHEBI:138651"/>
        <dbReference type="EC" id="2.3.1.41"/>
    </reaction>
    <physiologicalReaction direction="left-to-right" evidence="12">
        <dbReference type="Rhea" id="RHEA:22837"/>
    </physiologicalReaction>
</comment>
<evidence type="ECO:0000256" key="1">
    <source>
        <dbReference type="ARBA" id="ARBA00004496"/>
    </source>
</evidence>
<dbReference type="Gene3D" id="3.40.47.10">
    <property type="match status" value="1"/>
</dbReference>
<gene>
    <name evidence="15" type="ordered locus">Oweho_0669</name>
</gene>
<dbReference type="InterPro" id="IPR014030">
    <property type="entry name" value="Ketoacyl_synth_N"/>
</dbReference>
<dbReference type="Pfam" id="PF00109">
    <property type="entry name" value="ketoacyl-synt"/>
    <property type="match status" value="1"/>
</dbReference>
<dbReference type="KEGG" id="oho:Oweho_0669"/>
<proteinExistence type="inferred from homology"/>
<dbReference type="AlphaFoldDB" id="G8R112"/>
<evidence type="ECO:0000256" key="6">
    <source>
        <dbReference type="ARBA" id="ARBA00022679"/>
    </source>
</evidence>
<keyword evidence="7" id="KW-0012">Acyltransferase</keyword>
<name>G8R112_OWEHD</name>
<dbReference type="Proteomes" id="UP000005631">
    <property type="component" value="Chromosome"/>
</dbReference>
<keyword evidence="5" id="KW-0963">Cytoplasm</keyword>
<dbReference type="PANTHER" id="PTHR11712">
    <property type="entry name" value="POLYKETIDE SYNTHASE-RELATED"/>
    <property type="match status" value="1"/>
</dbReference>
<dbReference type="InterPro" id="IPR016039">
    <property type="entry name" value="Thiolase-like"/>
</dbReference>
<feature type="domain" description="Ketosynthase family 3 (KS3)" evidence="14">
    <location>
        <begin position="5"/>
        <end position="425"/>
    </location>
</feature>
<dbReference type="eggNOG" id="COG0304">
    <property type="taxonomic scope" value="Bacteria"/>
</dbReference>
<evidence type="ECO:0000256" key="12">
    <source>
        <dbReference type="ARBA" id="ARBA00048506"/>
    </source>
</evidence>
<dbReference type="Pfam" id="PF02801">
    <property type="entry name" value="Ketoacyl-synt_C"/>
    <property type="match status" value="1"/>
</dbReference>
<comment type="subcellular location">
    <subcellularLocation>
        <location evidence="1">Cytoplasm</location>
    </subcellularLocation>
</comment>
<evidence type="ECO:0000313" key="16">
    <source>
        <dbReference type="Proteomes" id="UP000005631"/>
    </source>
</evidence>
<dbReference type="GO" id="GO:0004315">
    <property type="term" value="F:3-oxoacyl-[acyl-carrier-protein] synthase activity"/>
    <property type="evidence" value="ECO:0007669"/>
    <property type="project" value="UniProtKB-EC"/>
</dbReference>
<dbReference type="InterPro" id="IPR014031">
    <property type="entry name" value="Ketoacyl_synth_C"/>
</dbReference>
<comment type="similarity">
    <text evidence="2 13">Belongs to the thiolase-like superfamily. Beta-ketoacyl-ACP synthases family.</text>
</comment>
<dbReference type="OrthoDB" id="9808669at2"/>
<comment type="subunit">
    <text evidence="3">Homodimer.</text>
</comment>
<evidence type="ECO:0000256" key="2">
    <source>
        <dbReference type="ARBA" id="ARBA00008467"/>
    </source>
</evidence>
<evidence type="ECO:0000256" key="7">
    <source>
        <dbReference type="ARBA" id="ARBA00023315"/>
    </source>
</evidence>
<dbReference type="GO" id="GO:0006633">
    <property type="term" value="P:fatty acid biosynthetic process"/>
    <property type="evidence" value="ECO:0007669"/>
    <property type="project" value="TreeGrafter"/>
</dbReference>
<dbReference type="InterPro" id="IPR000794">
    <property type="entry name" value="Beta-ketoacyl_synthase"/>
</dbReference>
<evidence type="ECO:0000259" key="14">
    <source>
        <dbReference type="PROSITE" id="PS52004"/>
    </source>
</evidence>
<dbReference type="InterPro" id="IPR020841">
    <property type="entry name" value="PKS_Beta-ketoAc_synthase_dom"/>
</dbReference>
<dbReference type="PANTHER" id="PTHR11712:SF306">
    <property type="entry name" value="3-OXOACYL-[ACYL-CARRIER-PROTEIN] SYNTHASE 1"/>
    <property type="match status" value="1"/>
</dbReference>
<evidence type="ECO:0000256" key="10">
    <source>
        <dbReference type="ARBA" id="ARBA00042143"/>
    </source>
</evidence>
<dbReference type="PATRIC" id="fig|926562.3.peg.681"/>
<evidence type="ECO:0000256" key="3">
    <source>
        <dbReference type="ARBA" id="ARBA00011738"/>
    </source>
</evidence>
<evidence type="ECO:0000256" key="8">
    <source>
        <dbReference type="ARBA" id="ARBA00039450"/>
    </source>
</evidence>
<dbReference type="SMART" id="SM00825">
    <property type="entry name" value="PKS_KS"/>
    <property type="match status" value="1"/>
</dbReference>
<evidence type="ECO:0000256" key="5">
    <source>
        <dbReference type="ARBA" id="ARBA00022490"/>
    </source>
</evidence>
<dbReference type="SUPFAM" id="SSF53901">
    <property type="entry name" value="Thiolase-like"/>
    <property type="match status" value="2"/>
</dbReference>
<evidence type="ECO:0000256" key="13">
    <source>
        <dbReference type="RuleBase" id="RU003694"/>
    </source>
</evidence>
<dbReference type="STRING" id="926562.Oweho_0669"/>
<dbReference type="PROSITE" id="PS52004">
    <property type="entry name" value="KS3_2"/>
    <property type="match status" value="1"/>
</dbReference>
<dbReference type="GO" id="GO:0005829">
    <property type="term" value="C:cytosol"/>
    <property type="evidence" value="ECO:0007669"/>
    <property type="project" value="TreeGrafter"/>
</dbReference>
<dbReference type="HOGENOM" id="CLU_000022_69_1_10"/>
<keyword evidence="6 13" id="KW-0808">Transferase</keyword>
<dbReference type="EMBL" id="CP003156">
    <property type="protein sequence ID" value="AEV31683.1"/>
    <property type="molecule type" value="Genomic_DNA"/>
</dbReference>
<dbReference type="CDD" id="cd00834">
    <property type="entry name" value="KAS_I_II"/>
    <property type="match status" value="1"/>
</dbReference>
<evidence type="ECO:0000313" key="15">
    <source>
        <dbReference type="EMBL" id="AEV31683.1"/>
    </source>
</evidence>
<reference evidence="15 16" key="1">
    <citation type="journal article" date="2012" name="Stand. Genomic Sci.">
        <title>Genome sequence of the orange-pigmented seawater bacterium Owenweeksia hongkongensis type strain (UST20020801(T)).</title>
        <authorList>
            <person name="Riedel T."/>
            <person name="Held B."/>
            <person name="Nolan M."/>
            <person name="Lucas S."/>
            <person name="Lapidus A."/>
            <person name="Tice H."/>
            <person name="Del Rio T.G."/>
            <person name="Cheng J.F."/>
            <person name="Han C."/>
            <person name="Tapia R."/>
            <person name="Goodwin L.A."/>
            <person name="Pitluck S."/>
            <person name="Liolios K."/>
            <person name="Mavromatis K."/>
            <person name="Pagani I."/>
            <person name="Ivanova N."/>
            <person name="Mikhailova N."/>
            <person name="Pati A."/>
            <person name="Chen A."/>
            <person name="Palaniappan K."/>
            <person name="Rohde M."/>
            <person name="Tindall B.J."/>
            <person name="Detter J.C."/>
            <person name="Goker M."/>
            <person name="Woyke T."/>
            <person name="Bristow J."/>
            <person name="Eisen J.A."/>
            <person name="Markowitz V."/>
            <person name="Hugenholtz P."/>
            <person name="Klenk H.P."/>
            <person name="Kyrpides N.C."/>
        </authorList>
    </citation>
    <scope>NUCLEOTIDE SEQUENCE</scope>
    <source>
        <strain evidence="16">DSM 17368 / JCM 12287 / NRRL B-23963</strain>
    </source>
</reference>
<comment type="catalytic activity">
    <reaction evidence="11">
        <text>(3Z)-decenoyl-[ACP] + malonyl-[ACP] + H(+) = 3-oxo-(5Z)-dodecenoyl-[ACP] + holo-[ACP] + CO2</text>
        <dbReference type="Rhea" id="RHEA:54940"/>
        <dbReference type="Rhea" id="RHEA-COMP:9623"/>
        <dbReference type="Rhea" id="RHEA-COMP:9685"/>
        <dbReference type="Rhea" id="RHEA-COMP:9927"/>
        <dbReference type="Rhea" id="RHEA-COMP:14042"/>
        <dbReference type="ChEBI" id="CHEBI:15378"/>
        <dbReference type="ChEBI" id="CHEBI:16526"/>
        <dbReference type="ChEBI" id="CHEBI:64479"/>
        <dbReference type="ChEBI" id="CHEBI:78449"/>
        <dbReference type="ChEBI" id="CHEBI:78798"/>
        <dbReference type="ChEBI" id="CHEBI:138410"/>
    </reaction>
    <physiologicalReaction direction="left-to-right" evidence="11">
        <dbReference type="Rhea" id="RHEA:54941"/>
    </physiologicalReaction>
</comment>
<keyword evidence="16" id="KW-1185">Reference proteome</keyword>